<dbReference type="PANTHER" id="PTHR43228">
    <property type="entry name" value="TWO-COMPONENT RESPONSE REGULATOR"/>
    <property type="match status" value="1"/>
</dbReference>
<dbReference type="Pfam" id="PF00072">
    <property type="entry name" value="Response_reg"/>
    <property type="match status" value="1"/>
</dbReference>
<dbReference type="SUPFAM" id="SSF52172">
    <property type="entry name" value="CheY-like"/>
    <property type="match status" value="1"/>
</dbReference>
<dbReference type="PROSITE" id="PS50110">
    <property type="entry name" value="RESPONSE_REGULATORY"/>
    <property type="match status" value="1"/>
</dbReference>
<dbReference type="EMBL" id="JABXWD010000061">
    <property type="protein sequence ID" value="MBV6340956.1"/>
    <property type="molecule type" value="Genomic_DNA"/>
</dbReference>
<dbReference type="RefSeq" id="WP_218251570.1">
    <property type="nucleotide sequence ID" value="NZ_JABXWD010000061.1"/>
</dbReference>
<feature type="domain" description="Response regulatory" evidence="2">
    <location>
        <begin position="15"/>
        <end position="124"/>
    </location>
</feature>
<keyword evidence="1" id="KW-0597">Phosphoprotein</keyword>
<dbReference type="PANTHER" id="PTHR43228:SF1">
    <property type="entry name" value="TWO-COMPONENT RESPONSE REGULATOR ARR22"/>
    <property type="match status" value="1"/>
</dbReference>
<dbReference type="InterPro" id="IPR052048">
    <property type="entry name" value="ST_Response_Regulator"/>
</dbReference>
<dbReference type="Gene3D" id="3.40.50.2300">
    <property type="match status" value="1"/>
</dbReference>
<feature type="modified residue" description="4-aspartylphosphate" evidence="1">
    <location>
        <position position="64"/>
    </location>
</feature>
<sequence length="127" mass="14418">MSDARINESVLRELTVLYVEDDDVLRANLGKFLKRRFGHVSVASNGKEGFDIYRDSKPDVVITDINMPVMDGNEMIRQILEIDDAQPIIITTAFNDDEHTSSRCINLIKPIDMTKLLEAILYCMGLQ</sequence>
<dbReference type="InterPro" id="IPR001789">
    <property type="entry name" value="Sig_transdc_resp-reg_receiver"/>
</dbReference>
<evidence type="ECO:0000256" key="1">
    <source>
        <dbReference type="PROSITE-ProRule" id="PRU00169"/>
    </source>
</evidence>
<dbReference type="CDD" id="cd17546">
    <property type="entry name" value="REC_hyHK_CKI1_RcsC-like"/>
    <property type="match status" value="1"/>
</dbReference>
<proteinExistence type="predicted"/>
<gene>
    <name evidence="3" type="ORF">HWQ67_05115</name>
</gene>
<dbReference type="Proteomes" id="UP001196980">
    <property type="component" value="Unassembled WGS sequence"/>
</dbReference>
<comment type="caution">
    <text evidence="3">The sequence shown here is derived from an EMBL/GenBank/DDBJ whole genome shotgun (WGS) entry which is preliminary data.</text>
</comment>
<dbReference type="InterPro" id="IPR011006">
    <property type="entry name" value="CheY-like_superfamily"/>
</dbReference>
<evidence type="ECO:0000313" key="3">
    <source>
        <dbReference type="EMBL" id="MBV6340956.1"/>
    </source>
</evidence>
<protein>
    <submittedName>
        <fullName evidence="3">Response regulator</fullName>
    </submittedName>
</protein>
<evidence type="ECO:0000259" key="2">
    <source>
        <dbReference type="PROSITE" id="PS50110"/>
    </source>
</evidence>
<evidence type="ECO:0000313" key="4">
    <source>
        <dbReference type="Proteomes" id="UP001196980"/>
    </source>
</evidence>
<keyword evidence="4" id="KW-1185">Reference proteome</keyword>
<accession>A0ABS6RWF6</accession>
<organism evidence="3 4">
    <name type="scientific">Candidatus Magnetobacterium casense</name>
    <dbReference type="NCBI Taxonomy" id="1455061"/>
    <lineage>
        <taxon>Bacteria</taxon>
        <taxon>Pseudomonadati</taxon>
        <taxon>Nitrospirota</taxon>
        <taxon>Thermodesulfovibrionia</taxon>
        <taxon>Thermodesulfovibrionales</taxon>
        <taxon>Candidatus Magnetobacteriaceae</taxon>
        <taxon>Candidatus Magnetobacterium</taxon>
    </lineage>
</organism>
<reference evidence="3 4" key="1">
    <citation type="journal article" date="2020" name="J Geophys Res Biogeosci">
        <title>Magnetotaxis as an Adaptation to Enable Bacterial Shuttling of Microbial Sulfur and Sulfur Cycling Across Aquatic Oxic#Anoxic Interfaces.</title>
        <authorList>
            <person name="Li J."/>
            <person name="Liu P."/>
            <person name="Wang J."/>
            <person name="Roberts A.P."/>
            <person name="Pan Y."/>
        </authorList>
    </citation>
    <scope>NUCLEOTIDE SEQUENCE [LARGE SCALE GENOMIC DNA]</scope>
    <source>
        <strain evidence="3 4">MYR-1_YQ</strain>
    </source>
</reference>
<name>A0ABS6RWF6_9BACT</name>
<dbReference type="SMART" id="SM00448">
    <property type="entry name" value="REC"/>
    <property type="match status" value="1"/>
</dbReference>